<evidence type="ECO:0000259" key="8">
    <source>
        <dbReference type="PROSITE" id="PS50887"/>
    </source>
</evidence>
<dbReference type="CDD" id="cd01949">
    <property type="entry name" value="GGDEF"/>
    <property type="match status" value="1"/>
</dbReference>
<comment type="caution">
    <text evidence="9">The sequence shown here is derived from an EMBL/GenBank/DDBJ whole genome shotgun (WGS) entry which is preliminary data.</text>
</comment>
<dbReference type="PROSITE" id="PS50112">
    <property type="entry name" value="PAS"/>
    <property type="match status" value="7"/>
</dbReference>
<dbReference type="Pfam" id="PF08447">
    <property type="entry name" value="PAS_3"/>
    <property type="match status" value="7"/>
</dbReference>
<dbReference type="SUPFAM" id="SSF55785">
    <property type="entry name" value="PYP-like sensor domain (PAS domain)"/>
    <property type="match status" value="9"/>
</dbReference>
<feature type="domain" description="PAC" evidence="7">
    <location>
        <begin position="350"/>
        <end position="402"/>
    </location>
</feature>
<feature type="domain" description="PAS" evidence="6">
    <location>
        <begin position="273"/>
        <end position="347"/>
    </location>
</feature>
<dbReference type="PANTHER" id="PTHR43304:SF1">
    <property type="entry name" value="PAC DOMAIN-CONTAINING PROTEIN"/>
    <property type="match status" value="1"/>
</dbReference>
<dbReference type="Pfam" id="PF00990">
    <property type="entry name" value="GGDEF"/>
    <property type="match status" value="1"/>
</dbReference>
<feature type="domain" description="PAC" evidence="7">
    <location>
        <begin position="1030"/>
        <end position="1082"/>
    </location>
</feature>
<keyword evidence="3" id="KW-0597">Phosphoprotein</keyword>
<evidence type="ECO:0000313" key="9">
    <source>
        <dbReference type="EMBL" id="MCM8749464.1"/>
    </source>
</evidence>
<keyword evidence="5" id="KW-0418">Kinase</keyword>
<dbReference type="Proteomes" id="UP001165306">
    <property type="component" value="Unassembled WGS sequence"/>
</dbReference>
<gene>
    <name evidence="9" type="ORF">NET02_09920</name>
</gene>
<dbReference type="InterPro" id="IPR013656">
    <property type="entry name" value="PAS_4"/>
</dbReference>
<dbReference type="InterPro" id="IPR052162">
    <property type="entry name" value="Sensor_kinase/Photoreceptor"/>
</dbReference>
<sequence length="1549" mass="175400">MFEETNNTSFSGSAPLQIRLDPDGRVVAVEGEAADRLDLDESRSAWPTLADLVAPPDYDSAERLLDAALRGTPQRGTLLLRGRSGSTCWDVVSVPVLADGRVAGAWWLLWPSALEDRPVVPGSSHIRAAAGELLPSSATRATRDARAQTGFLLRSLPVGILFEDMHRRIVRVNRAFCELFGIPEPDAVIGADCRQAATSVKHLFVDPEGFVSRIEELVRMRQPVLLEELELADGRVLERDYVPLDGPDGPIGHLWRYQDITERKRTERRLQEAESRYRELVEMLPAVVYRASAADGIAPLYVSPQVEPLLGYTVEEWMADPDNWKRHLHPEDAARVQEEIRHAVEQGHDQSLEYRLIARDGRVLWVRDEGRFVRDDSGRPLYVQGLILDITARKEAESALRRAEARYRLLVEQSPVVVYQVPADDIRQTAYVSPQMEQLLGYTPAEWLETPGSWAEHLHPEDRGWVEAAIEQALASEGRFTLEYRMRRKDGRVVWVQDHGVLLRPDPDQPEVIHGVMIDITAQKEAEARLREAQARFQTLAEQLSAALIVVSAEPELQPDGVPGWFTYYVSPRIEVVTGYSPQEWETPGIWARSIHPEDREHVLALVDRATQAGEEFHLEYRFIRKDGRVVWLWHDSAVVRDEAGRPRYRHGLLLDITERKEVESRLREAEERYRTLVEQLPAALVIVDAEPVLQSDGVLGFHTHYVSPQIEAITGYTPEEWATLGIWMRSIHPEDRERVLSVVQGAAHAGQNYRVEYRLIRKDGRVVWVLHDSWLVRNEAGQPHLFHQLLLDITSQKEVEDRLREAERRYRNLVEQLPAAVYLNAAEPVTLPSGQQVYPILYLSQQVTAITGYSPEELQNDPTLWPKLVHPDDRERRLAEIERTDRTGEPYRIEFRLIRRDGRVVWVLNSAELARDEAGRPLYWQGILVDITEQKQVEAALQQAERRYRTLVEQLPAAVYASAAEPVRGDDGELVYPIYYMSPQIEAITGYAPEEHLADPGLWVRLVHPDDRDRVQAEIERTDRTGEPFRVEYRILHRDGRIIWVLSSAELLRDEAGRPLYWQGLLVDITEQKLVELARREAEVRYQTLAEQLPAAVIVTAAQPNYLPSGDPDYPILFVSPRITEVTGFTPEEFRSTPALWFQRIHPDDKPSVAVEAARTDETGEPFKVEFRFQRKDGRWVWLENSAIMLRDQEGKPLYWHGLLTDITGRKRSETLLSGQLHILERIAQQAPLSEVLEQLCRLVEEQAPELLASVLLLDQEGRLRHGAAPSLPPDYIAAIEGLPIGPDQGSCGTAAYLREPVMVRDIATDPRWAAYRHLGLPHGLRACWSVPVFGSTGEVLATFALYAREPRGPDDREWTLIELATQLAGLAIERWREQEQLRYQAGHDALTGLPNRALFLDRLEHALARVSRSSRRIAVLFVDLDGFKLVNDLFGHQAGDDLLVQVGRRLQSAVRAGDTVARFAGDEFTVLLEDLQALEDAVIVAERMIQVLEEPFVVAGQGVRISASIGIADSRPGMTDPGALLLAADQALYAAKRAGKARYMVAV</sequence>
<dbReference type="Pfam" id="PF08448">
    <property type="entry name" value="PAS_4"/>
    <property type="match status" value="1"/>
</dbReference>
<proteinExistence type="predicted"/>
<dbReference type="InterPro" id="IPR000014">
    <property type="entry name" value="PAS"/>
</dbReference>
<dbReference type="SMART" id="SM00091">
    <property type="entry name" value="PAS"/>
    <property type="match status" value="9"/>
</dbReference>
<dbReference type="PROSITE" id="PS50113">
    <property type="entry name" value="PAC"/>
    <property type="match status" value="7"/>
</dbReference>
<organism evidence="9 10">
    <name type="scientific">Thermalbibacter longus</name>
    <dbReference type="NCBI Taxonomy" id="2951981"/>
    <lineage>
        <taxon>Bacteria</taxon>
        <taxon>Pseudomonadati</taxon>
        <taxon>Thermomicrobiota</taxon>
        <taxon>Thermomicrobia</taxon>
        <taxon>Thermomicrobiales</taxon>
        <taxon>Thermomicrobiaceae</taxon>
        <taxon>Thermalbibacter</taxon>
    </lineage>
</organism>
<evidence type="ECO:0000256" key="1">
    <source>
        <dbReference type="ARBA" id="ARBA00000085"/>
    </source>
</evidence>
<feature type="domain" description="PAC" evidence="7">
    <location>
        <begin position="892"/>
        <end position="944"/>
    </location>
</feature>
<evidence type="ECO:0000259" key="7">
    <source>
        <dbReference type="PROSITE" id="PS50113"/>
    </source>
</evidence>
<dbReference type="NCBIfam" id="TIGR00229">
    <property type="entry name" value="sensory_box"/>
    <property type="match status" value="7"/>
</dbReference>
<dbReference type="GO" id="GO:0004673">
    <property type="term" value="F:protein histidine kinase activity"/>
    <property type="evidence" value="ECO:0007669"/>
    <property type="project" value="UniProtKB-EC"/>
</dbReference>
<name>A0AA41WAU0_9BACT</name>
<dbReference type="SMART" id="SM00267">
    <property type="entry name" value="GGDEF"/>
    <property type="match status" value="1"/>
</dbReference>
<dbReference type="RefSeq" id="WP_284057246.1">
    <property type="nucleotide sequence ID" value="NZ_JAMSLR010000006.1"/>
</dbReference>
<dbReference type="Gene3D" id="3.30.70.270">
    <property type="match status" value="1"/>
</dbReference>
<feature type="domain" description="PAS" evidence="6">
    <location>
        <begin position="533"/>
        <end position="614"/>
    </location>
</feature>
<dbReference type="InterPro" id="IPR003018">
    <property type="entry name" value="GAF"/>
</dbReference>
<comment type="catalytic activity">
    <reaction evidence="1">
        <text>ATP + protein L-histidine = ADP + protein N-phospho-L-histidine.</text>
        <dbReference type="EC" id="2.7.13.3"/>
    </reaction>
</comment>
<evidence type="ECO:0000259" key="6">
    <source>
        <dbReference type="PROSITE" id="PS50112"/>
    </source>
</evidence>
<dbReference type="PANTHER" id="PTHR43304">
    <property type="entry name" value="PHYTOCHROME-LIKE PROTEIN CPH1"/>
    <property type="match status" value="1"/>
</dbReference>
<feature type="domain" description="GGDEF" evidence="8">
    <location>
        <begin position="1417"/>
        <end position="1549"/>
    </location>
</feature>
<dbReference type="Gene3D" id="3.30.450.40">
    <property type="match status" value="1"/>
</dbReference>
<dbReference type="InterPro" id="IPR029787">
    <property type="entry name" value="Nucleotide_cyclase"/>
</dbReference>
<dbReference type="CDD" id="cd00130">
    <property type="entry name" value="PAS"/>
    <property type="match status" value="7"/>
</dbReference>
<evidence type="ECO:0000256" key="4">
    <source>
        <dbReference type="ARBA" id="ARBA00022679"/>
    </source>
</evidence>
<dbReference type="SUPFAM" id="SSF55781">
    <property type="entry name" value="GAF domain-like"/>
    <property type="match status" value="1"/>
</dbReference>
<feature type="domain" description="PAS" evidence="6">
    <location>
        <begin position="403"/>
        <end position="477"/>
    </location>
</feature>
<feature type="domain" description="PAS" evidence="6">
    <location>
        <begin position="670"/>
        <end position="751"/>
    </location>
</feature>
<keyword evidence="10" id="KW-1185">Reference proteome</keyword>
<feature type="domain" description="PAC" evidence="7">
    <location>
        <begin position="480"/>
        <end position="532"/>
    </location>
</feature>
<dbReference type="SMART" id="SM00065">
    <property type="entry name" value="GAF"/>
    <property type="match status" value="1"/>
</dbReference>
<dbReference type="InterPro" id="IPR029016">
    <property type="entry name" value="GAF-like_dom_sf"/>
</dbReference>
<dbReference type="SMART" id="SM00086">
    <property type="entry name" value="PAC"/>
    <property type="match status" value="7"/>
</dbReference>
<keyword evidence="4" id="KW-0808">Transferase</keyword>
<feature type="domain" description="PAS" evidence="6">
    <location>
        <begin position="807"/>
        <end position="889"/>
    </location>
</feature>
<dbReference type="Gene3D" id="3.30.450.20">
    <property type="entry name" value="PAS domain"/>
    <property type="match status" value="8"/>
</dbReference>
<dbReference type="InterPro" id="IPR001610">
    <property type="entry name" value="PAC"/>
</dbReference>
<feature type="domain" description="PAC" evidence="7">
    <location>
        <begin position="617"/>
        <end position="669"/>
    </location>
</feature>
<dbReference type="FunFam" id="3.30.70.270:FF:000001">
    <property type="entry name" value="Diguanylate cyclase domain protein"/>
    <property type="match status" value="1"/>
</dbReference>
<dbReference type="SUPFAM" id="SSF55073">
    <property type="entry name" value="Nucleotide cyclase"/>
    <property type="match status" value="1"/>
</dbReference>
<reference evidence="9" key="1">
    <citation type="submission" date="2022-06" db="EMBL/GenBank/DDBJ databases">
        <title>CFH 74404 Thermomicrobiaceae sp.</title>
        <authorList>
            <person name="Ming H."/>
            <person name="Li W.-J."/>
            <person name="Zhao Z."/>
        </authorList>
    </citation>
    <scope>NUCLEOTIDE SEQUENCE</scope>
    <source>
        <strain evidence="9">CFH 74404</strain>
    </source>
</reference>
<evidence type="ECO:0000256" key="3">
    <source>
        <dbReference type="ARBA" id="ARBA00022553"/>
    </source>
</evidence>
<evidence type="ECO:0000256" key="2">
    <source>
        <dbReference type="ARBA" id="ARBA00012438"/>
    </source>
</evidence>
<feature type="domain" description="PAS" evidence="6">
    <location>
        <begin position="945"/>
        <end position="1027"/>
    </location>
</feature>
<feature type="domain" description="PAC" evidence="7">
    <location>
        <begin position="754"/>
        <end position="806"/>
    </location>
</feature>
<dbReference type="InterPro" id="IPR043128">
    <property type="entry name" value="Rev_trsase/Diguanyl_cyclase"/>
</dbReference>
<dbReference type="PROSITE" id="PS50887">
    <property type="entry name" value="GGDEF"/>
    <property type="match status" value="1"/>
</dbReference>
<feature type="domain" description="PAC" evidence="7">
    <location>
        <begin position="1168"/>
        <end position="1220"/>
    </location>
</feature>
<dbReference type="NCBIfam" id="TIGR00254">
    <property type="entry name" value="GGDEF"/>
    <property type="match status" value="1"/>
</dbReference>
<dbReference type="InterPro" id="IPR035965">
    <property type="entry name" value="PAS-like_dom_sf"/>
</dbReference>
<dbReference type="Pfam" id="PF13185">
    <property type="entry name" value="GAF_2"/>
    <property type="match status" value="1"/>
</dbReference>
<dbReference type="InterPro" id="IPR000700">
    <property type="entry name" value="PAS-assoc_C"/>
</dbReference>
<evidence type="ECO:0000313" key="10">
    <source>
        <dbReference type="Proteomes" id="UP001165306"/>
    </source>
</evidence>
<accession>A0AA41WAU0</accession>
<dbReference type="InterPro" id="IPR000160">
    <property type="entry name" value="GGDEF_dom"/>
</dbReference>
<protein>
    <recommendedName>
        <fullName evidence="2">histidine kinase</fullName>
        <ecNumber evidence="2">2.7.13.3</ecNumber>
    </recommendedName>
</protein>
<feature type="domain" description="PAS" evidence="6">
    <location>
        <begin position="1112"/>
        <end position="1154"/>
    </location>
</feature>
<dbReference type="EMBL" id="JAMSLR010000006">
    <property type="protein sequence ID" value="MCM8749464.1"/>
    <property type="molecule type" value="Genomic_DNA"/>
</dbReference>
<evidence type="ECO:0000256" key="5">
    <source>
        <dbReference type="ARBA" id="ARBA00022777"/>
    </source>
</evidence>
<dbReference type="InterPro" id="IPR013655">
    <property type="entry name" value="PAS_fold_3"/>
</dbReference>
<dbReference type="EC" id="2.7.13.3" evidence="2"/>